<dbReference type="Pfam" id="PF25594">
    <property type="entry name" value="GldB_lipo"/>
    <property type="match status" value="1"/>
</dbReference>
<gene>
    <name evidence="1" type="ORF">IPO85_16975</name>
</gene>
<organism evidence="1 2">
    <name type="scientific">Candidatus Defluviibacterium haderslevense</name>
    <dbReference type="NCBI Taxonomy" id="2981993"/>
    <lineage>
        <taxon>Bacteria</taxon>
        <taxon>Pseudomonadati</taxon>
        <taxon>Bacteroidota</taxon>
        <taxon>Saprospiria</taxon>
        <taxon>Saprospirales</taxon>
        <taxon>Saprospiraceae</taxon>
        <taxon>Candidatus Defluviibacterium</taxon>
    </lineage>
</organism>
<dbReference type="EMBL" id="JADKFW010000016">
    <property type="protein sequence ID" value="MBK9719174.1"/>
    <property type="molecule type" value="Genomic_DNA"/>
</dbReference>
<name>A0A9D7SBZ8_9BACT</name>
<protein>
    <recommendedName>
        <fullName evidence="3">Gliding motility lipoprotein GldB</fullName>
    </recommendedName>
</protein>
<sequence>MRYFYLLFFIFLGFNCSNDREKAPDVSNISVQLNLHHFADELFQLDTLHLETGLDQINKQYPEWASLYFNRIMGIEMDVDSLNSVYIETVKQMLQDTFLRDVYQKAKTVFPDYKILEEDLIQTCKNLKYYFPKREQPDFVTLISGYAVGNFIYQEKNKKDVLGIGLDFFLGNEVNYKLVDPKNPAFSDYLNRTFNKEHLLKKTWQVYVEDMLGPETGNQFLDYIIYNGKKLYILSKLIPQIQDSVLFEYPLQKLNWCNENKVGIWTYFLSERLLYSTESLKFNKYINPSPNSPGMPSEAPGQTGAYIGYYIIKEFMKRHPQLSLEDLIQMSDSQKILEESKFKPKNN</sequence>
<evidence type="ECO:0000313" key="2">
    <source>
        <dbReference type="Proteomes" id="UP000808349"/>
    </source>
</evidence>
<evidence type="ECO:0008006" key="3">
    <source>
        <dbReference type="Google" id="ProtNLM"/>
    </source>
</evidence>
<dbReference type="Proteomes" id="UP000808349">
    <property type="component" value="Unassembled WGS sequence"/>
</dbReference>
<evidence type="ECO:0000313" key="1">
    <source>
        <dbReference type="EMBL" id="MBK9719174.1"/>
    </source>
</evidence>
<comment type="caution">
    <text evidence="1">The sequence shown here is derived from an EMBL/GenBank/DDBJ whole genome shotgun (WGS) entry which is preliminary data.</text>
</comment>
<reference evidence="1 2" key="1">
    <citation type="submission" date="2020-10" db="EMBL/GenBank/DDBJ databases">
        <title>Connecting structure to function with the recovery of over 1000 high-quality activated sludge metagenome-assembled genomes encoding full-length rRNA genes using long-read sequencing.</title>
        <authorList>
            <person name="Singleton C.M."/>
            <person name="Petriglieri F."/>
            <person name="Kristensen J.M."/>
            <person name="Kirkegaard R.H."/>
            <person name="Michaelsen T.Y."/>
            <person name="Andersen M.H."/>
            <person name="Karst S.M."/>
            <person name="Dueholm M.S."/>
            <person name="Nielsen P.H."/>
            <person name="Albertsen M."/>
        </authorList>
    </citation>
    <scope>NUCLEOTIDE SEQUENCE [LARGE SCALE GENOMIC DNA]</scope>
    <source>
        <strain evidence="1">Ribe_18-Q3-R11-54_BAT3C.373</strain>
    </source>
</reference>
<accession>A0A9D7SBZ8</accession>
<dbReference type="InterPro" id="IPR019853">
    <property type="entry name" value="GldB-like"/>
</dbReference>
<proteinExistence type="predicted"/>
<dbReference type="AlphaFoldDB" id="A0A9D7SBZ8"/>